<feature type="compositionally biased region" description="Basic residues" evidence="1">
    <location>
        <begin position="562"/>
        <end position="577"/>
    </location>
</feature>
<dbReference type="Pfam" id="PF01585">
    <property type="entry name" value="G-patch"/>
    <property type="match status" value="1"/>
</dbReference>
<dbReference type="PANTHER" id="PTHR20923">
    <property type="entry name" value="BAT4 PROTEIN-RELATED"/>
    <property type="match status" value="1"/>
</dbReference>
<feature type="region of interest" description="Disordered" evidence="1">
    <location>
        <begin position="1"/>
        <end position="93"/>
    </location>
</feature>
<keyword evidence="4" id="KW-1185">Reference proteome</keyword>
<accession>A0A5C3FK91</accession>
<dbReference type="AlphaFoldDB" id="A0A5C3FK91"/>
<feature type="compositionally biased region" description="Polar residues" evidence="1">
    <location>
        <begin position="65"/>
        <end position="83"/>
    </location>
</feature>
<feature type="compositionally biased region" description="Low complexity" evidence="1">
    <location>
        <begin position="241"/>
        <end position="258"/>
    </location>
</feature>
<dbReference type="EMBL" id="OOIQ01000003">
    <property type="protein sequence ID" value="SPO43951.1"/>
    <property type="molecule type" value="Genomic_DNA"/>
</dbReference>
<reference evidence="3" key="1">
    <citation type="submission" date="2018-03" db="EMBL/GenBank/DDBJ databases">
        <authorList>
            <person name="Guldener U."/>
        </authorList>
    </citation>
    <scope>NUCLEOTIDE SEQUENCE [LARGE SCALE GENOMIC DNA]</scope>
    <source>
        <strain evidence="3">ATCC34888</strain>
    </source>
</reference>
<evidence type="ECO:0000313" key="3">
    <source>
        <dbReference type="EMBL" id="SPO43951.1"/>
    </source>
</evidence>
<dbReference type="PANTHER" id="PTHR20923:SF1">
    <property type="entry name" value="G PATCH DOMAIN AND ANKYRIN REPEAT-CONTAINING PROTEIN 1"/>
    <property type="match status" value="1"/>
</dbReference>
<evidence type="ECO:0000259" key="2">
    <source>
        <dbReference type="PROSITE" id="PS50174"/>
    </source>
</evidence>
<sequence>MALNAVHIRSSRPNQADRHHPIIAASDLDAGHTPPKTIDEDDEAAWRGLRTRTVLRPPPRFVKATQLSEPDQPTTSNSGGSSELSDEHRPSTPTLSQLYASLTQHLAFPEPSSPSLPSTSHLVSADVADPLVHTHGKGKQRLHDPTHRHHHQHHPEARYKSEWFISRALTKMRRSNHVPTEAARTAAAQPPAAPAASAATSRRQRCQRCGDLLPANATLEDMARHRQSIGHRLGLNADLASASASEAPSPAASKSPTPTATPPPGSASASSAAISLLEASMQALHRRSQNVPRRLCNAPRWKKIARDNVGHNMLSRMGWKEGMGLGVLESKRHQQTRDRLKQKRSNAVRLLLRQQASAVQSGPDGFGPDPTAVEPQVQEEWLQLISHQPSSSQRQLGPLPLEAAFPFEHQDHTPEQQRQMAQSWLDGMAQTDADWFQHLGDEDQQALEQALLTGQITLQDIQTALWDLARDQRCSAYAHADAAEGSALLHPVQVELRSGRVGLGAETGSARHRRRSRDEDRSVSIRRTSSPSLDMLGGAHKKPRAAALAPTGVISRSSSKAAVHKRTAQLAARKRRQREMAYEQSKREWLDLRASLS</sequence>
<dbReference type="RefSeq" id="XP_014658017.1">
    <property type="nucleotide sequence ID" value="XM_014802531.1"/>
</dbReference>
<dbReference type="InterPro" id="IPR000467">
    <property type="entry name" value="G_patch_dom"/>
</dbReference>
<feature type="region of interest" description="Disordered" evidence="1">
    <location>
        <begin position="174"/>
        <end position="201"/>
    </location>
</feature>
<feature type="region of interest" description="Disordered" evidence="1">
    <location>
        <begin position="135"/>
        <end position="158"/>
    </location>
</feature>
<dbReference type="Proteomes" id="UP000325008">
    <property type="component" value="Unassembled WGS sequence"/>
</dbReference>
<dbReference type="OrthoDB" id="2554856at2759"/>
<dbReference type="GO" id="GO:0003676">
    <property type="term" value="F:nucleic acid binding"/>
    <property type="evidence" value="ECO:0007669"/>
    <property type="project" value="InterPro"/>
</dbReference>
<evidence type="ECO:0000313" key="4">
    <source>
        <dbReference type="Proteomes" id="UP000325008"/>
    </source>
</evidence>
<dbReference type="InterPro" id="IPR039146">
    <property type="entry name" value="GPANK1"/>
</dbReference>
<feature type="region of interest" description="Disordered" evidence="1">
    <location>
        <begin position="241"/>
        <end position="271"/>
    </location>
</feature>
<feature type="compositionally biased region" description="Basic residues" evidence="1">
    <location>
        <begin position="135"/>
        <end position="153"/>
    </location>
</feature>
<comment type="caution">
    <text evidence="3">The sequence shown here is derived from an EMBL/GenBank/DDBJ whole genome shotgun (WGS) entry which is preliminary data.</text>
</comment>
<feature type="domain" description="G-patch" evidence="2">
    <location>
        <begin position="306"/>
        <end position="326"/>
    </location>
</feature>
<proteinExistence type="predicted"/>
<feature type="compositionally biased region" description="Low complexity" evidence="1">
    <location>
        <begin position="182"/>
        <end position="201"/>
    </location>
</feature>
<feature type="region of interest" description="Disordered" evidence="1">
    <location>
        <begin position="503"/>
        <end position="584"/>
    </location>
</feature>
<organism evidence="3 4">
    <name type="scientific">Pseudozyma antarctica</name>
    <name type="common">Yeast</name>
    <name type="synonym">Candida antarctica</name>
    <dbReference type="NCBI Taxonomy" id="84753"/>
    <lineage>
        <taxon>Eukaryota</taxon>
        <taxon>Fungi</taxon>
        <taxon>Dikarya</taxon>
        <taxon>Basidiomycota</taxon>
        <taxon>Ustilaginomycotina</taxon>
        <taxon>Ustilaginomycetes</taxon>
        <taxon>Ustilaginales</taxon>
        <taxon>Ustilaginaceae</taxon>
        <taxon>Moesziomyces</taxon>
    </lineage>
</organism>
<evidence type="ECO:0000256" key="1">
    <source>
        <dbReference type="SAM" id="MobiDB-lite"/>
    </source>
</evidence>
<gene>
    <name evidence="3" type="ORF">PSANT_01636</name>
</gene>
<protein>
    <recommendedName>
        <fullName evidence="2">G-patch domain-containing protein</fullName>
    </recommendedName>
</protein>
<name>A0A5C3FK91_PSEA2</name>
<dbReference type="PROSITE" id="PS50174">
    <property type="entry name" value="G_PATCH"/>
    <property type="match status" value="1"/>
</dbReference>